<evidence type="ECO:0008006" key="3">
    <source>
        <dbReference type="Google" id="ProtNLM"/>
    </source>
</evidence>
<reference evidence="2" key="1">
    <citation type="submission" date="2017-03" db="EMBL/GenBank/DDBJ databases">
        <title>Phytopthora megakarya and P. palmivora, two closely related causual agents of cacao black pod achieved similar genome size and gene model numbers by different mechanisms.</title>
        <authorList>
            <person name="Ali S."/>
            <person name="Shao J."/>
            <person name="Larry D.J."/>
            <person name="Kronmiller B."/>
            <person name="Shen D."/>
            <person name="Strem M.D."/>
            <person name="Melnick R.L."/>
            <person name="Guiltinan M.J."/>
            <person name="Tyler B.M."/>
            <person name="Meinhardt L.W."/>
            <person name="Bailey B.A."/>
        </authorList>
    </citation>
    <scope>NUCLEOTIDE SEQUENCE [LARGE SCALE GENOMIC DNA]</scope>
    <source>
        <strain evidence="2">zdho120</strain>
    </source>
</reference>
<dbReference type="AlphaFoldDB" id="A0A225VD69"/>
<proteinExistence type="predicted"/>
<dbReference type="Proteomes" id="UP000198211">
    <property type="component" value="Unassembled WGS sequence"/>
</dbReference>
<comment type="caution">
    <text evidence="1">The sequence shown here is derived from an EMBL/GenBank/DDBJ whole genome shotgun (WGS) entry which is preliminary data.</text>
</comment>
<organism evidence="1 2">
    <name type="scientific">Phytophthora megakarya</name>
    <dbReference type="NCBI Taxonomy" id="4795"/>
    <lineage>
        <taxon>Eukaryota</taxon>
        <taxon>Sar</taxon>
        <taxon>Stramenopiles</taxon>
        <taxon>Oomycota</taxon>
        <taxon>Peronosporomycetes</taxon>
        <taxon>Peronosporales</taxon>
        <taxon>Peronosporaceae</taxon>
        <taxon>Phytophthora</taxon>
    </lineage>
</organism>
<evidence type="ECO:0000313" key="1">
    <source>
        <dbReference type="EMBL" id="OWZ03606.1"/>
    </source>
</evidence>
<dbReference type="EMBL" id="NBNE01005423">
    <property type="protein sequence ID" value="OWZ03606.1"/>
    <property type="molecule type" value="Genomic_DNA"/>
</dbReference>
<name>A0A225VD69_9STRA</name>
<gene>
    <name evidence="1" type="ORF">PHMEG_00024631</name>
</gene>
<sequence>MRHERIHHNAKIGNHKRVAVSLVYLSTSSTIDSAASLLGMSKSNAVMYINQVLKALQCSVRHMTYMPHTEAEIIFVRTGFERIAGFPDVVGLPMVP</sequence>
<evidence type="ECO:0000313" key="2">
    <source>
        <dbReference type="Proteomes" id="UP000198211"/>
    </source>
</evidence>
<keyword evidence="2" id="KW-1185">Reference proteome</keyword>
<accession>A0A225VD69</accession>
<protein>
    <recommendedName>
        <fullName evidence="3">Nuclease HARBI1</fullName>
    </recommendedName>
</protein>
<dbReference type="OrthoDB" id="6146606at2759"/>